<evidence type="ECO:0000259" key="2">
    <source>
        <dbReference type="Pfam" id="PF07944"/>
    </source>
</evidence>
<dbReference type="GO" id="GO:0016787">
    <property type="term" value="F:hydrolase activity"/>
    <property type="evidence" value="ECO:0007669"/>
    <property type="project" value="UniProtKB-KW"/>
</dbReference>
<proteinExistence type="predicted"/>
<feature type="domain" description="Non-reducing end beta-L-arabinofuranosidase-like GH127 catalytic" evidence="2">
    <location>
        <begin position="46"/>
        <end position="437"/>
    </location>
</feature>
<reference evidence="5 6" key="1">
    <citation type="submission" date="2024-09" db="EMBL/GenBank/DDBJ databases">
        <authorList>
            <person name="Sun Q."/>
            <person name="Mori K."/>
        </authorList>
    </citation>
    <scope>NUCLEOTIDE SEQUENCE [LARGE SCALE GENOMIC DNA]</scope>
    <source>
        <strain evidence="5 6">CICC 10874</strain>
    </source>
</reference>
<gene>
    <name evidence="5" type="ORF">ACFFF6_11540</name>
</gene>
<evidence type="ECO:0000259" key="4">
    <source>
        <dbReference type="Pfam" id="PF20737"/>
    </source>
</evidence>
<dbReference type="SUPFAM" id="SSF48208">
    <property type="entry name" value="Six-hairpin glycosidases"/>
    <property type="match status" value="1"/>
</dbReference>
<dbReference type="EMBL" id="JBHLSV010000013">
    <property type="protein sequence ID" value="MFC0674588.1"/>
    <property type="molecule type" value="Genomic_DNA"/>
</dbReference>
<organism evidence="5 6">
    <name type="scientific">Brachybacterium hainanense</name>
    <dbReference type="NCBI Taxonomy" id="1541174"/>
    <lineage>
        <taxon>Bacteria</taxon>
        <taxon>Bacillati</taxon>
        <taxon>Actinomycetota</taxon>
        <taxon>Actinomycetes</taxon>
        <taxon>Micrococcales</taxon>
        <taxon>Dermabacteraceae</taxon>
        <taxon>Brachybacterium</taxon>
    </lineage>
</organism>
<accession>A0ABV6RFA6</accession>
<evidence type="ECO:0000313" key="5">
    <source>
        <dbReference type="EMBL" id="MFC0674588.1"/>
    </source>
</evidence>
<feature type="domain" description="Non-reducing end beta-L-arabinofuranosidase-like GH127 middle" evidence="3">
    <location>
        <begin position="449"/>
        <end position="543"/>
    </location>
</feature>
<dbReference type="Pfam" id="PF20736">
    <property type="entry name" value="Glyco_hydro127M"/>
    <property type="match status" value="1"/>
</dbReference>
<protein>
    <submittedName>
        <fullName evidence="5">Glycoside hydrolase family 127 protein</fullName>
    </submittedName>
</protein>
<dbReference type="InterPro" id="IPR049174">
    <property type="entry name" value="Beta-AFase-like"/>
</dbReference>
<dbReference type="Proteomes" id="UP001589793">
    <property type="component" value="Unassembled WGS sequence"/>
</dbReference>
<evidence type="ECO:0000313" key="6">
    <source>
        <dbReference type="Proteomes" id="UP001589793"/>
    </source>
</evidence>
<comment type="caution">
    <text evidence="5">The sequence shown here is derived from an EMBL/GenBank/DDBJ whole genome shotgun (WGS) entry which is preliminary data.</text>
</comment>
<dbReference type="InterPro" id="IPR049046">
    <property type="entry name" value="Beta-AFase-like_GH127_middle"/>
</dbReference>
<feature type="region of interest" description="Disordered" evidence="1">
    <location>
        <begin position="1"/>
        <end position="23"/>
    </location>
</feature>
<dbReference type="InterPro" id="IPR049049">
    <property type="entry name" value="Beta-AFase-like_GH127_C"/>
</dbReference>
<dbReference type="PANTHER" id="PTHR43465:SF2">
    <property type="entry name" value="DUF1680 DOMAIN PROTEIN (AFU_ORTHOLOGUE AFUA_1G08910)"/>
    <property type="match status" value="1"/>
</dbReference>
<evidence type="ECO:0000256" key="1">
    <source>
        <dbReference type="SAM" id="MobiDB-lite"/>
    </source>
</evidence>
<keyword evidence="6" id="KW-1185">Reference proteome</keyword>
<sequence length="685" mass="75210">MSDQTRTLPARPDRAHRPAVSSRAIGAGPVAPIASTTLQPLPLTAIRLHDGFLARLQQDNGATSIPRGHEHLEEQQAWVNFENAAARLTAAEHHGPVFEDGEAFKWLEAVAWEEGRAPDDAQMQWLARYSALAARAQADDGYLSTFNQAAGRRERWEWISYDHEIFNMATMIQAAVAQHRTTGREELLDVARRAADHLDAVFGWAEQGKRQEACGHPLIEMALVELFRSTQEPRYLELARYFVDMRGHATLTDPTWQGWTPVYFSDRVPVREATTLEGHAVRAVYLASGATDVAIETGDAELLETLRGQWDAMVGSKMYLNGSLGARWEGEAFGDPYELPSDRGYGETCAAIASIQWSWRLLLATGEAKYADLIERQLYNAVLSGVSQDGDRYFYVNPLQVREGAVAYDDRMGAAGRQRWFGCSCCPTNLMRTVATIHHLAVTARGEDLQIHQYADGEIEAGGLRLRMRSHYPWDGAIRLEVLAADDREREISLRIPGWAGGAGLRVIPAGGDTEEHPTEPGSYAGIRRGWRAGDRIELDLPMAPRLVRGHRRVDAVRGSLAIERGPLVYALEHVDQPEGLRLDDVALARPVPADDAAATGTAVGACFAAGAGSSIGLRDRTAQVDGLGEIPVIDVPVIMPGESQEQIACAIPYFLWANRALGPMRVWIPAALTASSATAIEKEH</sequence>
<dbReference type="InterPro" id="IPR008928">
    <property type="entry name" value="6-hairpin_glycosidase_sf"/>
</dbReference>
<name>A0ABV6RFA6_9MICO</name>
<dbReference type="InterPro" id="IPR012878">
    <property type="entry name" value="Beta-AFase-like_GH127_cat"/>
</dbReference>
<feature type="domain" description="Non-reducing end beta-L-arabinofuranosidase-like GH127 C-terminal" evidence="4">
    <location>
        <begin position="545"/>
        <end position="670"/>
    </location>
</feature>
<evidence type="ECO:0000259" key="3">
    <source>
        <dbReference type="Pfam" id="PF20736"/>
    </source>
</evidence>
<dbReference type="Pfam" id="PF07944">
    <property type="entry name" value="Beta-AFase-like_GH127_cat"/>
    <property type="match status" value="1"/>
</dbReference>
<dbReference type="RefSeq" id="WP_376980824.1">
    <property type="nucleotide sequence ID" value="NZ_JBHLSV010000013.1"/>
</dbReference>
<dbReference type="PANTHER" id="PTHR43465">
    <property type="entry name" value="DUF1680 DOMAIN PROTEIN (AFU_ORTHOLOGUE AFUA_1G08910)"/>
    <property type="match status" value="1"/>
</dbReference>
<dbReference type="Pfam" id="PF20737">
    <property type="entry name" value="Glyco_hydro127C"/>
    <property type="match status" value="1"/>
</dbReference>
<keyword evidence="5" id="KW-0378">Hydrolase</keyword>